<feature type="transmembrane region" description="Helical" evidence="1">
    <location>
        <begin position="106"/>
        <end position="125"/>
    </location>
</feature>
<feature type="transmembrane region" description="Helical" evidence="1">
    <location>
        <begin position="66"/>
        <end position="86"/>
    </location>
</feature>
<keyword evidence="1" id="KW-1133">Transmembrane helix</keyword>
<evidence type="ECO:0000256" key="1">
    <source>
        <dbReference type="SAM" id="Phobius"/>
    </source>
</evidence>
<sequence length="263" mass="27460">MKSSVEGEVVVASMKPSVEGEVVVPEVTARDTLQSALIVTFVGGVCGGILACFFMRDLTSHFAAMVRMVSLLCVCACYIFRLAQIYCCTTTSTTNVPSGERPLTRLVLSLAFAAVAAIIYVAFVTMISSDGDYASSEDAISSARGLAICLGMGTLSSIAMLGFLLETWASGLLSSLVIPVPIYFLPENITVVLFAVLGAVGCIIGAVCRTLVVDRGLLWCSNNIAVPTAAGFAIGCIAGVMVWEYGSDKYFDALDGGETGIGP</sequence>
<keyword evidence="1" id="KW-0472">Membrane</keyword>
<proteinExistence type="predicted"/>
<evidence type="ECO:0000313" key="3">
    <source>
        <dbReference type="Proteomes" id="UP000051952"/>
    </source>
</evidence>
<organism evidence="2 3">
    <name type="scientific">Bodo saltans</name>
    <name type="common">Flagellated protozoan</name>
    <dbReference type="NCBI Taxonomy" id="75058"/>
    <lineage>
        <taxon>Eukaryota</taxon>
        <taxon>Discoba</taxon>
        <taxon>Euglenozoa</taxon>
        <taxon>Kinetoplastea</taxon>
        <taxon>Metakinetoplastina</taxon>
        <taxon>Eubodonida</taxon>
        <taxon>Bodonidae</taxon>
        <taxon>Bodo</taxon>
    </lineage>
</organism>
<dbReference type="EMBL" id="CYKH01001107">
    <property type="protein sequence ID" value="CUI14427.1"/>
    <property type="molecule type" value="Genomic_DNA"/>
</dbReference>
<name>A0A0S4KLC7_BODSA</name>
<dbReference type="Proteomes" id="UP000051952">
    <property type="component" value="Unassembled WGS sequence"/>
</dbReference>
<feature type="transmembrane region" description="Helical" evidence="1">
    <location>
        <begin position="146"/>
        <end position="169"/>
    </location>
</feature>
<accession>A0A0S4KLC7</accession>
<reference evidence="3" key="1">
    <citation type="submission" date="2015-09" db="EMBL/GenBank/DDBJ databases">
        <authorList>
            <consortium name="Pathogen Informatics"/>
        </authorList>
    </citation>
    <scope>NUCLEOTIDE SEQUENCE [LARGE SCALE GENOMIC DNA]</scope>
    <source>
        <strain evidence="3">Lake Konstanz</strain>
    </source>
</reference>
<feature type="transmembrane region" description="Helical" evidence="1">
    <location>
        <begin position="189"/>
        <end position="212"/>
    </location>
</feature>
<evidence type="ECO:0000313" key="2">
    <source>
        <dbReference type="EMBL" id="CUI14427.1"/>
    </source>
</evidence>
<keyword evidence="3" id="KW-1185">Reference proteome</keyword>
<keyword evidence="1 2" id="KW-0812">Transmembrane</keyword>
<dbReference type="VEuPathDB" id="TriTrypDB:BSAL_88160"/>
<feature type="transmembrane region" description="Helical" evidence="1">
    <location>
        <begin position="33"/>
        <end position="54"/>
    </location>
</feature>
<gene>
    <name evidence="2" type="ORF">BSAL_88160</name>
</gene>
<dbReference type="AlphaFoldDB" id="A0A0S4KLC7"/>
<protein>
    <submittedName>
        <fullName evidence="2">Transmembrane protein, putative</fullName>
    </submittedName>
</protein>
<feature type="transmembrane region" description="Helical" evidence="1">
    <location>
        <begin position="224"/>
        <end position="243"/>
    </location>
</feature>